<dbReference type="PANTHER" id="PTHR45228">
    <property type="entry name" value="CYCLIC DI-GMP PHOSPHODIESTERASE TM_0186-RELATED"/>
    <property type="match status" value="1"/>
</dbReference>
<dbReference type="SMART" id="SM00471">
    <property type="entry name" value="HDc"/>
    <property type="match status" value="1"/>
</dbReference>
<reference evidence="5" key="1">
    <citation type="submission" date="2011-06" db="EMBL/GenBank/DDBJ databases">
        <authorList>
            <consortium name="US DOE Joint Genome Institute (JGI-PGF)"/>
            <person name="Lucas S."/>
            <person name="Han J."/>
            <person name="Lapidus A."/>
            <person name="Cheng J.-F."/>
            <person name="Goodwin L."/>
            <person name="Pitluck S."/>
            <person name="Peters L."/>
            <person name="Land M.L."/>
            <person name="Hauser L."/>
            <person name="Vogl K."/>
            <person name="Liu Z."/>
            <person name="Overmann J."/>
            <person name="Frigaard N.-U."/>
            <person name="Bryant D.A."/>
            <person name="Woyke T.J."/>
        </authorList>
    </citation>
    <scope>NUCLEOTIDE SEQUENCE [LARGE SCALE GENOMIC DNA]</scope>
    <source>
        <strain evidence="5">970</strain>
    </source>
</reference>
<evidence type="ECO:0000313" key="5">
    <source>
        <dbReference type="Proteomes" id="UP000002964"/>
    </source>
</evidence>
<dbReference type="InterPro" id="IPR037522">
    <property type="entry name" value="HD_GYP_dom"/>
</dbReference>
<dbReference type="SUPFAM" id="SSF109604">
    <property type="entry name" value="HD-domain/PDEase-like"/>
    <property type="match status" value="1"/>
</dbReference>
<dbReference type="CDD" id="cd00077">
    <property type="entry name" value="HDc"/>
    <property type="match status" value="1"/>
</dbReference>
<dbReference type="InterPro" id="IPR052020">
    <property type="entry name" value="Cyclic_di-GMP/3'3'-cGAMP_PDE"/>
</dbReference>
<dbReference type="Pfam" id="PF13487">
    <property type="entry name" value="HD_5"/>
    <property type="match status" value="1"/>
</dbReference>
<reference evidence="4 5" key="2">
    <citation type="submission" date="2011-11" db="EMBL/GenBank/DDBJ databases">
        <authorList>
            <consortium name="US DOE Joint Genome Institute"/>
            <person name="Lucas S."/>
            <person name="Han J."/>
            <person name="Lapidus A."/>
            <person name="Cheng J.-F."/>
            <person name="Goodwin L."/>
            <person name="Pitluck S."/>
            <person name="Peters L."/>
            <person name="Ovchinnikova G."/>
            <person name="Zhang X."/>
            <person name="Detter J.C."/>
            <person name="Han C."/>
            <person name="Tapia R."/>
            <person name="Land M."/>
            <person name="Hauser L."/>
            <person name="Kyrpides N."/>
            <person name="Ivanova N."/>
            <person name="Pagani I."/>
            <person name="Vogl K."/>
            <person name="Liu Z."/>
            <person name="Overmann J."/>
            <person name="Frigaard N.-U."/>
            <person name="Bryant D."/>
            <person name="Woyke T."/>
        </authorList>
    </citation>
    <scope>NUCLEOTIDE SEQUENCE [LARGE SCALE GENOMIC DNA]</scope>
    <source>
        <strain evidence="4 5">970</strain>
    </source>
</reference>
<dbReference type="SUPFAM" id="SSF52172">
    <property type="entry name" value="CheY-like"/>
    <property type="match status" value="1"/>
</dbReference>
<gene>
    <name evidence="4" type="ORF">Thi970DRAFT_01249</name>
</gene>
<dbReference type="AlphaFoldDB" id="H8YYQ1"/>
<protein>
    <submittedName>
        <fullName evidence="4">Response regulator containing a CheY-like receiver domain and an HD-GYP domain</fullName>
    </submittedName>
</protein>
<dbReference type="InterPro" id="IPR001789">
    <property type="entry name" value="Sig_transdc_resp-reg_receiver"/>
</dbReference>
<dbReference type="GO" id="GO:0008081">
    <property type="term" value="F:phosphoric diester hydrolase activity"/>
    <property type="evidence" value="ECO:0007669"/>
    <property type="project" value="UniProtKB-ARBA"/>
</dbReference>
<accession>H8YYQ1</accession>
<dbReference type="Gene3D" id="1.10.3210.10">
    <property type="entry name" value="Hypothetical protein af1432"/>
    <property type="match status" value="1"/>
</dbReference>
<name>H8YYQ1_9GAMM</name>
<evidence type="ECO:0000313" key="4">
    <source>
        <dbReference type="EMBL" id="EIC23577.1"/>
    </source>
</evidence>
<evidence type="ECO:0000259" key="3">
    <source>
        <dbReference type="PROSITE" id="PS51832"/>
    </source>
</evidence>
<dbReference type="PROSITE" id="PS50110">
    <property type="entry name" value="RESPONSE_REGULATORY"/>
    <property type="match status" value="1"/>
</dbReference>
<evidence type="ECO:0000256" key="1">
    <source>
        <dbReference type="PROSITE-ProRule" id="PRU00169"/>
    </source>
</evidence>
<dbReference type="HOGENOM" id="CLU_000445_92_10_6"/>
<dbReference type="Pfam" id="PF00072">
    <property type="entry name" value="Response_reg"/>
    <property type="match status" value="1"/>
</dbReference>
<sequence>MKHSLMTQQAVTASTDKPTILAVDDAPGDLKILAKILKDDYRVKLACNGAAALEAANATEKPDLILLDVKMPDLDGYEVCRRLKSNPLTQNIPVIFVTALDKFQGETVGFDLGAADYITKPIKPVIVRARVRTQLALYDQTRHLETLVRERTQALERTRLQVVEILGRAAELKDEETGLHVVRMSRYVGLLAQAHGLEEDFCKLLQHAAMMHDVGKIGIPDHILRKPDRLDEAEFAEIRRHAEIGARIIGQNADDSHSLIELASIIALTHHEKWDGSGYPHGLAGEDIPLVGRIAAVADVFDALTSDRPYKAAWSIEDAVALLKRERGRHFDPHLVDSFEKILPRIIAVREASLDK</sequence>
<organism evidence="4 5">
    <name type="scientific">Thiorhodovibrio frisius</name>
    <dbReference type="NCBI Taxonomy" id="631362"/>
    <lineage>
        <taxon>Bacteria</taxon>
        <taxon>Pseudomonadati</taxon>
        <taxon>Pseudomonadota</taxon>
        <taxon>Gammaproteobacteria</taxon>
        <taxon>Chromatiales</taxon>
        <taxon>Chromatiaceae</taxon>
        <taxon>Thiorhodovibrio</taxon>
    </lineage>
</organism>
<dbReference type="Gene3D" id="3.40.50.2300">
    <property type="match status" value="1"/>
</dbReference>
<feature type="domain" description="Response regulatory" evidence="2">
    <location>
        <begin position="19"/>
        <end position="135"/>
    </location>
</feature>
<dbReference type="PROSITE" id="PS51832">
    <property type="entry name" value="HD_GYP"/>
    <property type="match status" value="1"/>
</dbReference>
<feature type="modified residue" description="4-aspartylphosphate" evidence="1">
    <location>
        <position position="68"/>
    </location>
</feature>
<dbReference type="SMART" id="SM00448">
    <property type="entry name" value="REC"/>
    <property type="match status" value="1"/>
</dbReference>
<dbReference type="PANTHER" id="PTHR45228:SF5">
    <property type="entry name" value="CYCLIC DI-GMP PHOSPHODIESTERASE VC_1348-RELATED"/>
    <property type="match status" value="1"/>
</dbReference>
<evidence type="ECO:0000259" key="2">
    <source>
        <dbReference type="PROSITE" id="PS50110"/>
    </source>
</evidence>
<proteinExistence type="predicted"/>
<keyword evidence="1" id="KW-0597">Phosphoprotein</keyword>
<feature type="domain" description="HD-GYP" evidence="3">
    <location>
        <begin position="155"/>
        <end position="355"/>
    </location>
</feature>
<dbReference type="STRING" id="631362.Thi970DRAFT_01249"/>
<keyword evidence="5" id="KW-1185">Reference proteome</keyword>
<dbReference type="GO" id="GO:0000160">
    <property type="term" value="P:phosphorelay signal transduction system"/>
    <property type="evidence" value="ECO:0007669"/>
    <property type="project" value="InterPro"/>
</dbReference>
<dbReference type="InterPro" id="IPR011006">
    <property type="entry name" value="CheY-like_superfamily"/>
</dbReference>
<dbReference type="EMBL" id="JH603168">
    <property type="protein sequence ID" value="EIC23577.1"/>
    <property type="molecule type" value="Genomic_DNA"/>
</dbReference>
<dbReference type="eggNOG" id="COG3437">
    <property type="taxonomic scope" value="Bacteria"/>
</dbReference>
<dbReference type="InterPro" id="IPR003607">
    <property type="entry name" value="HD/PDEase_dom"/>
</dbReference>
<dbReference type="Proteomes" id="UP000002964">
    <property type="component" value="Unassembled WGS sequence"/>
</dbReference>